<evidence type="ECO:0000259" key="2">
    <source>
        <dbReference type="PROSITE" id="PS50004"/>
    </source>
</evidence>
<evidence type="ECO:0000256" key="1">
    <source>
        <dbReference type="SAM" id="MobiDB-lite"/>
    </source>
</evidence>
<accession>A0A2N9EI26</accession>
<dbReference type="InterPro" id="IPR016181">
    <property type="entry name" value="Acyl_CoA_acyltransferase"/>
</dbReference>
<feature type="region of interest" description="Disordered" evidence="1">
    <location>
        <begin position="1637"/>
        <end position="1669"/>
    </location>
</feature>
<feature type="region of interest" description="Disordered" evidence="1">
    <location>
        <begin position="314"/>
        <end position="356"/>
    </location>
</feature>
<feature type="region of interest" description="Disordered" evidence="1">
    <location>
        <begin position="640"/>
        <end position="777"/>
    </location>
</feature>
<feature type="compositionally biased region" description="Polar residues" evidence="1">
    <location>
        <begin position="275"/>
        <end position="296"/>
    </location>
</feature>
<feature type="compositionally biased region" description="Basic and acidic residues" evidence="1">
    <location>
        <begin position="742"/>
        <end position="775"/>
    </location>
</feature>
<dbReference type="InterPro" id="IPR000008">
    <property type="entry name" value="C2_dom"/>
</dbReference>
<dbReference type="InterPro" id="IPR035892">
    <property type="entry name" value="C2_domain_sf"/>
</dbReference>
<dbReference type="Gene3D" id="3.40.630.30">
    <property type="match status" value="1"/>
</dbReference>
<feature type="region of interest" description="Disordered" evidence="1">
    <location>
        <begin position="1527"/>
        <end position="1555"/>
    </location>
</feature>
<proteinExistence type="predicted"/>
<dbReference type="CDD" id="cd04301">
    <property type="entry name" value="NAT_SF"/>
    <property type="match status" value="1"/>
</dbReference>
<dbReference type="Gene3D" id="2.60.40.150">
    <property type="entry name" value="C2 domain"/>
    <property type="match status" value="1"/>
</dbReference>
<dbReference type="GO" id="GO:0016747">
    <property type="term" value="F:acyltransferase activity, transferring groups other than amino-acyl groups"/>
    <property type="evidence" value="ECO:0007669"/>
    <property type="project" value="InterPro"/>
</dbReference>
<dbReference type="SUPFAM" id="SSF55729">
    <property type="entry name" value="Acyl-CoA N-acyltransferases (Nat)"/>
    <property type="match status" value="1"/>
</dbReference>
<name>A0A2N9EI26_FAGSY</name>
<feature type="region of interest" description="Disordered" evidence="1">
    <location>
        <begin position="587"/>
        <end position="621"/>
    </location>
</feature>
<dbReference type="PANTHER" id="PTHR31008">
    <property type="entry name" value="COP1-INTERACTING PROTEIN-RELATED"/>
    <property type="match status" value="1"/>
</dbReference>
<dbReference type="InterPro" id="IPR000182">
    <property type="entry name" value="GNAT_dom"/>
</dbReference>
<reference evidence="4" key="1">
    <citation type="submission" date="2018-02" db="EMBL/GenBank/DDBJ databases">
        <authorList>
            <person name="Cohen D.B."/>
            <person name="Kent A.D."/>
        </authorList>
    </citation>
    <scope>NUCLEOTIDE SEQUENCE</scope>
</reference>
<dbReference type="EMBL" id="OIVN01000336">
    <property type="protein sequence ID" value="SPC78587.1"/>
    <property type="molecule type" value="Genomic_DNA"/>
</dbReference>
<feature type="region of interest" description="Disordered" evidence="1">
    <location>
        <begin position="1026"/>
        <end position="1057"/>
    </location>
</feature>
<evidence type="ECO:0000313" key="4">
    <source>
        <dbReference type="EMBL" id="SPC78587.1"/>
    </source>
</evidence>
<evidence type="ECO:0000259" key="3">
    <source>
        <dbReference type="PROSITE" id="PS51186"/>
    </source>
</evidence>
<dbReference type="Pfam" id="PF00168">
    <property type="entry name" value="C2"/>
    <property type="match status" value="1"/>
</dbReference>
<organism evidence="4">
    <name type="scientific">Fagus sylvatica</name>
    <name type="common">Beechnut</name>
    <dbReference type="NCBI Taxonomy" id="28930"/>
    <lineage>
        <taxon>Eukaryota</taxon>
        <taxon>Viridiplantae</taxon>
        <taxon>Streptophyta</taxon>
        <taxon>Embryophyta</taxon>
        <taxon>Tracheophyta</taxon>
        <taxon>Spermatophyta</taxon>
        <taxon>Magnoliopsida</taxon>
        <taxon>eudicotyledons</taxon>
        <taxon>Gunneridae</taxon>
        <taxon>Pentapetalae</taxon>
        <taxon>rosids</taxon>
        <taxon>fabids</taxon>
        <taxon>Fagales</taxon>
        <taxon>Fagaceae</taxon>
        <taxon>Fagus</taxon>
    </lineage>
</organism>
<feature type="compositionally biased region" description="Polar residues" evidence="1">
    <location>
        <begin position="1028"/>
        <end position="1039"/>
    </location>
</feature>
<feature type="compositionally biased region" description="Acidic residues" evidence="1">
    <location>
        <begin position="321"/>
        <end position="331"/>
    </location>
</feature>
<dbReference type="PROSITE" id="PS51186">
    <property type="entry name" value="GNAT"/>
    <property type="match status" value="1"/>
</dbReference>
<feature type="domain" description="N-acetyltransferase" evidence="3">
    <location>
        <begin position="1238"/>
        <end position="1383"/>
    </location>
</feature>
<sequence>MEGGIDADAPLDYAAIQILPTQNRDGAVRYEALIYSNNKVEKLATGLLEQLLAHVPKVNDLYAKGSDGSFKLQLQENLNGAAWFTKSTLNRFLRIIGSPDFLDVTRAIEDEMIQLEEAKKFHLSLYSQDGHDQFGSMEAVIKFPLKKEQYHVVDLLSEGDPVNVNGVAFPLLTDGCNSIDVAPRSKPAVEIASSDVSKNELLRAMDLRLTALRRELAAAFNKAVGATCSYKEITDLAKFSQHFGATALKNSFFKFSELNEESQSADPLNDDESLFTHNSTNDNVNKTDGSTQTSKPVHSVIPIKYGVSPAKVAQIERESSTESDEFSDSSDEYQTSAERSRTLIRSASPRRSASPMRRIQIGKTGSRRATALTIKSLNCFPARERALSYREVAANNSEAEGFEQPSKKPEINVQRISVQDAINLFESKQRDHSADIQKRESLTNISICANKSVLRRWSAGMGEASSQCQPEIFSEDSVPETPNNIADGEISISSVGMTLESKSISRSQHLVETAEVDVGLEKGEEKAYDPIDIQADTNVMAADAKEIQGEEIIGKLTASNEWNRQKEAELSQMLMKITEIKPVRYGKPQTSRNKKVSSEQRGGFYDHYKEKRDEKLRGVNAKSRAEKEVQFREMRQILNERKVEMASTNGNDVGKKHAMRKPQKSPKSSSQPVNARKETSKPSVTKKVSSKTSNLPATRKSWPSTPSPRATGASPVKIIPSAGTTSARQKFQPAASLPRPSPKVEKSQQRQRNVKDTRSDHDRNVKGVNEKRQERVTNSCKTTKTKVVRVSGDCSSIDTTKPSFYNKMTKKGSVVPLESKPFLRKGSRSALGIGPVNKKKNAPQLEESLTNHQNSVEAQESEVIVNASDLVSQHQEEDVASVGLHDADIQAETQVNSDWQCGEAENFNQLAAEGDNVFKIKAGSSSKPQVEEESIISPIAWVEIEEHQELPIPCNVSTSQHASPANVAPVELSIRVRHSLSQMLQEESSEPDTIEWGNAENPPIMVCPKDAPKGLKRLLKFARKSKGDANSTGCSSPSVFSEGEDEAEESKPFSKRNSDNFLRKAALQAKNFAQQKTSLSDGFERNLDARELLPAQSNLSKANDHFSSHKLQESCDSAVVPTTKDQGVIPMLLQRERERKMEVIVVVGGSIRQIQGSYGYPGQFMELRWVSRSRRRKGEKRVSMSAKKVPIYISTNPSHINPEELRDLYRASNHSCHRFPNYVVDTESESEELRVEPVDIHKLRTALSHSSVIVSVFCKPTDNSSSEIPTKGLTDLFQKVMPVSPFNGHLVGFGRAVSDFGLTASIYDVMVIPSLRGMGIGRMILKRIVRMLASRDIYDIAAVCSENERLFFKACGFGDDILGSTTMMYSRKVLTYEESDQLVIRAGQKLLLAPALKETCDVTRFLPSCDALGNSGGKEKVTIDDPQMVLRGLRRSSSLWKLQWFAVGWIDPNNKYCTKIDASGNANPVWKTKFAVLVDDSHSQPNLHVEVYSREPIFLRERLQGTASVVLKEFLTKPKQAKNIINHEGSSSRPVTTEEEEEEVGSYQLRKRNSSKPQGFVDISIRISEEREEPNSSSYTIGNEEGFMLTDHSNNITLATEDRPALVPPHPHRPENHLQTNFPYTQPNPMTFPFPTNYSNPSVGGPSYPPPPPVGPTYRPPITPPPPPPPSNVGYIPTFLPRTDQSYINLPPSGVAPGRGGFGMGVGAGALAAGAVIFGDDFMSGFDVPGGGGLQDASLTISTDPPF</sequence>
<feature type="compositionally biased region" description="Pro residues" evidence="1">
    <location>
        <begin position="1647"/>
        <end position="1669"/>
    </location>
</feature>
<protein>
    <submittedName>
        <fullName evidence="4">Uncharacterized protein</fullName>
    </submittedName>
</protein>
<gene>
    <name evidence="4" type="ORF">FSB_LOCUS6469</name>
</gene>
<dbReference type="PROSITE" id="PS50004">
    <property type="entry name" value="C2"/>
    <property type="match status" value="1"/>
</dbReference>
<dbReference type="SUPFAM" id="SSF49562">
    <property type="entry name" value="C2 domain (Calcium/lipid-binding domain, CaLB)"/>
    <property type="match status" value="1"/>
</dbReference>
<feature type="region of interest" description="Disordered" evidence="1">
    <location>
        <begin position="263"/>
        <end position="296"/>
    </location>
</feature>
<feature type="compositionally biased region" description="Basic and acidic residues" evidence="1">
    <location>
        <begin position="604"/>
        <end position="621"/>
    </location>
</feature>
<feature type="compositionally biased region" description="Low complexity" evidence="1">
    <location>
        <begin position="681"/>
        <end position="693"/>
    </location>
</feature>
<dbReference type="Pfam" id="PF00583">
    <property type="entry name" value="Acetyltransf_1"/>
    <property type="match status" value="1"/>
</dbReference>
<feature type="compositionally biased region" description="Low complexity" evidence="1">
    <location>
        <begin position="345"/>
        <end position="356"/>
    </location>
</feature>
<feature type="domain" description="C2" evidence="2">
    <location>
        <begin position="1401"/>
        <end position="1524"/>
    </location>
</feature>
<dbReference type="PANTHER" id="PTHR31008:SF5">
    <property type="entry name" value="EXPRESSED PROTEIN"/>
    <property type="match status" value="1"/>
</dbReference>